<organism evidence="1 2">
    <name type="scientific">Aldrovandia affinis</name>
    <dbReference type="NCBI Taxonomy" id="143900"/>
    <lineage>
        <taxon>Eukaryota</taxon>
        <taxon>Metazoa</taxon>
        <taxon>Chordata</taxon>
        <taxon>Craniata</taxon>
        <taxon>Vertebrata</taxon>
        <taxon>Euteleostomi</taxon>
        <taxon>Actinopterygii</taxon>
        <taxon>Neopterygii</taxon>
        <taxon>Teleostei</taxon>
        <taxon>Notacanthiformes</taxon>
        <taxon>Halosauridae</taxon>
        <taxon>Aldrovandia</taxon>
    </lineage>
</organism>
<dbReference type="InterPro" id="IPR045325">
    <property type="entry name" value="TMEM70/TMEM186/TMEM223"/>
</dbReference>
<dbReference type="InterPro" id="IPR026100">
    <property type="entry name" value="Tmem223"/>
</dbReference>
<dbReference type="EMBL" id="JAINUG010000409">
    <property type="protein sequence ID" value="KAJ8372272.1"/>
    <property type="molecule type" value="Genomic_DNA"/>
</dbReference>
<name>A0AAD7W1C2_9TELE</name>
<dbReference type="GO" id="GO:0005739">
    <property type="term" value="C:mitochondrion"/>
    <property type="evidence" value="ECO:0007669"/>
    <property type="project" value="TreeGrafter"/>
</dbReference>
<reference evidence="1" key="1">
    <citation type="journal article" date="2023" name="Science">
        <title>Genome structures resolve the early diversification of teleost fishes.</title>
        <authorList>
            <person name="Parey E."/>
            <person name="Louis A."/>
            <person name="Montfort J."/>
            <person name="Bouchez O."/>
            <person name="Roques C."/>
            <person name="Iampietro C."/>
            <person name="Lluch J."/>
            <person name="Castinel A."/>
            <person name="Donnadieu C."/>
            <person name="Desvignes T."/>
            <person name="Floi Bucao C."/>
            <person name="Jouanno E."/>
            <person name="Wen M."/>
            <person name="Mejri S."/>
            <person name="Dirks R."/>
            <person name="Jansen H."/>
            <person name="Henkel C."/>
            <person name="Chen W.J."/>
            <person name="Zahm M."/>
            <person name="Cabau C."/>
            <person name="Klopp C."/>
            <person name="Thompson A.W."/>
            <person name="Robinson-Rechavi M."/>
            <person name="Braasch I."/>
            <person name="Lecointre G."/>
            <person name="Bobe J."/>
            <person name="Postlethwait J.H."/>
            <person name="Berthelot C."/>
            <person name="Roest Crollius H."/>
            <person name="Guiguen Y."/>
        </authorList>
    </citation>
    <scope>NUCLEOTIDE SEQUENCE</scope>
    <source>
        <strain evidence="1">NC1722</strain>
    </source>
</reference>
<dbReference type="PANTHER" id="PTHR14549:SF2">
    <property type="entry name" value="TRANSMEMBRANE PROTEIN 223"/>
    <property type="match status" value="1"/>
</dbReference>
<evidence type="ECO:0000313" key="1">
    <source>
        <dbReference type="EMBL" id="KAJ8372272.1"/>
    </source>
</evidence>
<dbReference type="GO" id="GO:0007399">
    <property type="term" value="P:nervous system development"/>
    <property type="evidence" value="ECO:0007669"/>
    <property type="project" value="TreeGrafter"/>
</dbReference>
<keyword evidence="2" id="KW-1185">Reference proteome</keyword>
<dbReference type="Pfam" id="PF06979">
    <property type="entry name" value="TMEM70"/>
    <property type="match status" value="1"/>
</dbReference>
<dbReference type="PANTHER" id="PTHR14549">
    <property type="entry name" value="TRANSMEMBRANE PROTEIN 223"/>
    <property type="match status" value="1"/>
</dbReference>
<sequence>MFAQLDFGSRAAIPGLAALFCRRSVSRVILHKGGGKVTVATQSPLGADRARRLTVPLAHVACHAHRHESPTFIPLRVKGHRFYFLMDTEGTLNNTKLFDVTVGAYRPF</sequence>
<dbReference type="Proteomes" id="UP001221898">
    <property type="component" value="Unassembled WGS sequence"/>
</dbReference>
<proteinExistence type="predicted"/>
<evidence type="ECO:0008006" key="3">
    <source>
        <dbReference type="Google" id="ProtNLM"/>
    </source>
</evidence>
<gene>
    <name evidence="1" type="ORF">AAFF_G00291270</name>
</gene>
<evidence type="ECO:0000313" key="2">
    <source>
        <dbReference type="Proteomes" id="UP001221898"/>
    </source>
</evidence>
<comment type="caution">
    <text evidence="1">The sequence shown here is derived from an EMBL/GenBank/DDBJ whole genome shotgun (WGS) entry which is preliminary data.</text>
</comment>
<dbReference type="AlphaFoldDB" id="A0AAD7W1C2"/>
<accession>A0AAD7W1C2</accession>
<protein>
    <recommendedName>
        <fullName evidence="3">Transmembrane protein 223</fullName>
    </recommendedName>
</protein>